<dbReference type="CDD" id="cd09917">
    <property type="entry name" value="F-box_SF"/>
    <property type="match status" value="1"/>
</dbReference>
<dbReference type="OMA" id="FTEHCCT"/>
<dbReference type="SUPFAM" id="SSF81383">
    <property type="entry name" value="F-box domain"/>
    <property type="match status" value="1"/>
</dbReference>
<protein>
    <recommendedName>
        <fullName evidence="4">F-box domain-containing protein</fullName>
    </recommendedName>
</protein>
<dbReference type="EMBL" id="CP003002">
    <property type="protein sequence ID" value="AEO54561.1"/>
    <property type="molecule type" value="Genomic_DNA"/>
</dbReference>
<name>G2Q523_THET4</name>
<sequence length="241" mass="26929">MGQTFQLAAPRAKMALDWGYTLGEMLFDGSARTLVTLLAVPVRPHNTSPLSQSQSDRCVAHVAAGDSHEIWMSKRSKRKADGEMLAGSRQPHKRAKAKDGDHGLDIVPPITFSDLPVELHRLIFAHLESIEDVICLGLTSRYFWAIGQDYVHDYYTSFLGRWAGQNIVCVGEDVKPGDFPPGLFSAEEVDELCQRTTDIPYDDDYPDDVAFPAVPFTLYHFTFPSISNKMRSEHKVAIDIC</sequence>
<dbReference type="AlphaFoldDB" id="G2Q523"/>
<gene>
    <name evidence="2" type="ORF">MYCTH_2297247</name>
</gene>
<proteinExistence type="predicted"/>
<evidence type="ECO:0000313" key="2">
    <source>
        <dbReference type="EMBL" id="AEO54561.1"/>
    </source>
</evidence>
<dbReference type="RefSeq" id="XP_003659806.1">
    <property type="nucleotide sequence ID" value="XM_003659758.1"/>
</dbReference>
<dbReference type="GeneID" id="11505885"/>
<dbReference type="HOGENOM" id="CLU_1054230_0_0_1"/>
<keyword evidence="3" id="KW-1185">Reference proteome</keyword>
<evidence type="ECO:0000313" key="3">
    <source>
        <dbReference type="Proteomes" id="UP000007322"/>
    </source>
</evidence>
<evidence type="ECO:0000256" key="1">
    <source>
        <dbReference type="SAM" id="MobiDB-lite"/>
    </source>
</evidence>
<accession>G2Q523</accession>
<dbReference type="KEGG" id="mtm:MYCTH_2297247"/>
<evidence type="ECO:0008006" key="4">
    <source>
        <dbReference type="Google" id="ProtNLM"/>
    </source>
</evidence>
<dbReference type="eggNOG" id="ENOG502R139">
    <property type="taxonomic scope" value="Eukaryota"/>
</dbReference>
<reference evidence="2 3" key="1">
    <citation type="journal article" date="2011" name="Nat. Biotechnol.">
        <title>Comparative genomic analysis of the thermophilic biomass-degrading fungi Myceliophthora thermophila and Thielavia terrestris.</title>
        <authorList>
            <person name="Berka R.M."/>
            <person name="Grigoriev I.V."/>
            <person name="Otillar R."/>
            <person name="Salamov A."/>
            <person name="Grimwood J."/>
            <person name="Reid I."/>
            <person name="Ishmael N."/>
            <person name="John T."/>
            <person name="Darmond C."/>
            <person name="Moisan M.-C."/>
            <person name="Henrissat B."/>
            <person name="Coutinho P.M."/>
            <person name="Lombard V."/>
            <person name="Natvig D.O."/>
            <person name="Lindquist E."/>
            <person name="Schmutz J."/>
            <person name="Lucas S."/>
            <person name="Harris P."/>
            <person name="Powlowski J."/>
            <person name="Bellemare A."/>
            <person name="Taylor D."/>
            <person name="Butler G."/>
            <person name="de Vries R.P."/>
            <person name="Allijn I.E."/>
            <person name="van den Brink J."/>
            <person name="Ushinsky S."/>
            <person name="Storms R."/>
            <person name="Powell A.J."/>
            <person name="Paulsen I.T."/>
            <person name="Elbourne L.D.H."/>
            <person name="Baker S.E."/>
            <person name="Magnuson J."/>
            <person name="LaBoissiere S."/>
            <person name="Clutterbuck A.J."/>
            <person name="Martinez D."/>
            <person name="Wogulis M."/>
            <person name="de Leon A.L."/>
            <person name="Rey M.W."/>
            <person name="Tsang A."/>
        </authorList>
    </citation>
    <scope>NUCLEOTIDE SEQUENCE [LARGE SCALE GENOMIC DNA]</scope>
    <source>
        <strain evidence="3">ATCC 42464 / BCRC 31852 / DSM 1799</strain>
    </source>
</reference>
<dbReference type="InParanoid" id="G2Q523"/>
<dbReference type="OrthoDB" id="2588098at2759"/>
<organism evidence="2 3">
    <name type="scientific">Thermothelomyces thermophilus (strain ATCC 42464 / BCRC 31852 / DSM 1799)</name>
    <name type="common">Sporotrichum thermophile</name>
    <dbReference type="NCBI Taxonomy" id="573729"/>
    <lineage>
        <taxon>Eukaryota</taxon>
        <taxon>Fungi</taxon>
        <taxon>Dikarya</taxon>
        <taxon>Ascomycota</taxon>
        <taxon>Pezizomycotina</taxon>
        <taxon>Sordariomycetes</taxon>
        <taxon>Sordariomycetidae</taxon>
        <taxon>Sordariales</taxon>
        <taxon>Chaetomiaceae</taxon>
        <taxon>Thermothelomyces</taxon>
    </lineage>
</organism>
<dbReference type="InterPro" id="IPR036047">
    <property type="entry name" value="F-box-like_dom_sf"/>
</dbReference>
<dbReference type="VEuPathDB" id="FungiDB:MYCTH_2297247"/>
<dbReference type="Proteomes" id="UP000007322">
    <property type="component" value="Chromosome 1"/>
</dbReference>
<feature type="region of interest" description="Disordered" evidence="1">
    <location>
        <begin position="75"/>
        <end position="100"/>
    </location>
</feature>